<dbReference type="Proteomes" id="UP000828390">
    <property type="component" value="Unassembled WGS sequence"/>
</dbReference>
<accession>A0A9D4I9J4</accession>
<dbReference type="EMBL" id="JAIWYP010000010">
    <property type="protein sequence ID" value="KAH3753309.1"/>
    <property type="molecule type" value="Genomic_DNA"/>
</dbReference>
<protein>
    <submittedName>
        <fullName evidence="2">Uncharacterized protein</fullName>
    </submittedName>
</protein>
<keyword evidence="1" id="KW-0472">Membrane</keyword>
<reference evidence="2" key="2">
    <citation type="submission" date="2020-11" db="EMBL/GenBank/DDBJ databases">
        <authorList>
            <person name="McCartney M.A."/>
            <person name="Auch B."/>
            <person name="Kono T."/>
            <person name="Mallez S."/>
            <person name="Becker A."/>
            <person name="Gohl D.M."/>
            <person name="Silverstein K.A.T."/>
            <person name="Koren S."/>
            <person name="Bechman K.B."/>
            <person name="Herman A."/>
            <person name="Abrahante J.E."/>
            <person name="Garbe J."/>
        </authorList>
    </citation>
    <scope>NUCLEOTIDE SEQUENCE</scope>
    <source>
        <strain evidence="2">Duluth1</strain>
        <tissue evidence="2">Whole animal</tissue>
    </source>
</reference>
<dbReference type="OrthoDB" id="411632at2759"/>
<keyword evidence="1" id="KW-0812">Transmembrane</keyword>
<dbReference type="Pfam" id="PF09612">
    <property type="entry name" value="HtrL_YibB"/>
    <property type="match status" value="1"/>
</dbReference>
<proteinExistence type="predicted"/>
<name>A0A9D4I9J4_DREPO</name>
<gene>
    <name evidence="2" type="ORF">DPMN_187944</name>
</gene>
<dbReference type="AlphaFoldDB" id="A0A9D4I9J4"/>
<organism evidence="2 3">
    <name type="scientific">Dreissena polymorpha</name>
    <name type="common">Zebra mussel</name>
    <name type="synonym">Mytilus polymorpha</name>
    <dbReference type="NCBI Taxonomy" id="45954"/>
    <lineage>
        <taxon>Eukaryota</taxon>
        <taxon>Metazoa</taxon>
        <taxon>Spiralia</taxon>
        <taxon>Lophotrochozoa</taxon>
        <taxon>Mollusca</taxon>
        <taxon>Bivalvia</taxon>
        <taxon>Autobranchia</taxon>
        <taxon>Heteroconchia</taxon>
        <taxon>Euheterodonta</taxon>
        <taxon>Imparidentia</taxon>
        <taxon>Neoheterodontei</taxon>
        <taxon>Myida</taxon>
        <taxon>Dreissenoidea</taxon>
        <taxon>Dreissenidae</taxon>
        <taxon>Dreissena</taxon>
    </lineage>
</organism>
<evidence type="ECO:0000256" key="1">
    <source>
        <dbReference type="SAM" id="Phobius"/>
    </source>
</evidence>
<evidence type="ECO:0000313" key="3">
    <source>
        <dbReference type="Proteomes" id="UP000828390"/>
    </source>
</evidence>
<comment type="caution">
    <text evidence="2">The sequence shown here is derived from an EMBL/GenBank/DDBJ whole genome shotgun (WGS) entry which is preliminary data.</text>
</comment>
<keyword evidence="3" id="KW-1185">Reference proteome</keyword>
<sequence length="340" mass="39506">MELLSVRQRTSRTCFWISSLGRNKVVKFLGVLVVGLIMGVSFTNRFLLGPLQPTTTVPTQLPNQPTFDVAANSITVVTAYFNLGTFRKGSVNNIFTKNTYNNWSEVFKYILNPVIVYTDSYEFADRMSNIRRIRNETTKIIVIQRNSSWAFNLRDRIFAIYSQKGYPKHYPNTVLPEYACSQIAKYDVLGRVAQDNTFNTDYFMWLEIGYFRDRTSTTPFRLKRPPNFNETMVAMNLILFNANLALSPEVIFKNNLLWIGGGIVFANRLTILAYEYQFRQAVEYFMSLSLMNTDQQIIYAMFSVEGRRVLKPATEIQAYKPPTEYNWFYLGYLMLHEESP</sequence>
<keyword evidence="1" id="KW-1133">Transmembrane helix</keyword>
<reference evidence="2" key="1">
    <citation type="journal article" date="2019" name="bioRxiv">
        <title>The Genome of the Zebra Mussel, Dreissena polymorpha: A Resource for Invasive Species Research.</title>
        <authorList>
            <person name="McCartney M.A."/>
            <person name="Auch B."/>
            <person name="Kono T."/>
            <person name="Mallez S."/>
            <person name="Zhang Y."/>
            <person name="Obille A."/>
            <person name="Becker A."/>
            <person name="Abrahante J.E."/>
            <person name="Garbe J."/>
            <person name="Badalamenti J.P."/>
            <person name="Herman A."/>
            <person name="Mangelson H."/>
            <person name="Liachko I."/>
            <person name="Sullivan S."/>
            <person name="Sone E.D."/>
            <person name="Koren S."/>
            <person name="Silverstein K.A.T."/>
            <person name="Beckman K.B."/>
            <person name="Gohl D.M."/>
        </authorList>
    </citation>
    <scope>NUCLEOTIDE SEQUENCE</scope>
    <source>
        <strain evidence="2">Duluth1</strain>
        <tissue evidence="2">Whole animal</tissue>
    </source>
</reference>
<evidence type="ECO:0000313" key="2">
    <source>
        <dbReference type="EMBL" id="KAH3753309.1"/>
    </source>
</evidence>
<dbReference type="InterPro" id="IPR011735">
    <property type="entry name" value="WlaTC/HtrL_glycosyltransf"/>
</dbReference>
<feature type="transmembrane region" description="Helical" evidence="1">
    <location>
        <begin position="28"/>
        <end position="48"/>
    </location>
</feature>